<evidence type="ECO:0000259" key="6">
    <source>
        <dbReference type="Pfam" id="PF02656"/>
    </source>
</evidence>
<evidence type="ECO:0000313" key="8">
    <source>
        <dbReference type="Proteomes" id="UP000297737"/>
    </source>
</evidence>
<sequence>MSFEDLSPGDKMASMRTSMAFQRTRMAAERTMMAILRTSLSMIGFGFTIYTFFTNFLNRSDARGLLAAQAPSRFGMALIALGILLMALGIANHYRYMQTLRGMREDFKRRGFLQGGDGFPVSLTLIVSFLMVLLGLWALLSIGLRAVASGVL</sequence>
<protein>
    <submittedName>
        <fullName evidence="7">DUF202 domain-containing protein</fullName>
    </submittedName>
</protein>
<organism evidence="7 8">
    <name type="scientific">Glacieibacterium arshaanense</name>
    <dbReference type="NCBI Taxonomy" id="2511025"/>
    <lineage>
        <taxon>Bacteria</taxon>
        <taxon>Pseudomonadati</taxon>
        <taxon>Pseudomonadota</taxon>
        <taxon>Alphaproteobacteria</taxon>
        <taxon>Sphingomonadales</taxon>
        <taxon>Sphingosinicellaceae</taxon>
        <taxon>Glacieibacterium</taxon>
    </lineage>
</organism>
<name>A0A4Y9EP21_9SPHN</name>
<proteinExistence type="predicted"/>
<dbReference type="GO" id="GO:0012505">
    <property type="term" value="C:endomembrane system"/>
    <property type="evidence" value="ECO:0007669"/>
    <property type="project" value="UniProtKB-SubCell"/>
</dbReference>
<keyword evidence="3 5" id="KW-1133">Transmembrane helix</keyword>
<accession>A0A4Y9EP21</accession>
<dbReference type="InterPro" id="IPR003807">
    <property type="entry name" value="DUF202"/>
</dbReference>
<reference evidence="7 8" key="1">
    <citation type="submission" date="2019-02" db="EMBL/GenBank/DDBJ databases">
        <title>Polymorphobacter sp. isolated from the lake at the Tibet of China.</title>
        <authorList>
            <person name="Li A."/>
        </authorList>
    </citation>
    <scope>NUCLEOTIDE SEQUENCE [LARGE SCALE GENOMIC DNA]</scope>
    <source>
        <strain evidence="7 8">DJ1R-1</strain>
    </source>
</reference>
<dbReference type="Pfam" id="PF02656">
    <property type="entry name" value="DUF202"/>
    <property type="match status" value="1"/>
</dbReference>
<keyword evidence="2 5" id="KW-0812">Transmembrane</keyword>
<dbReference type="RefSeq" id="WP_135245946.1">
    <property type="nucleotide sequence ID" value="NZ_SIHO01000002.1"/>
</dbReference>
<feature type="domain" description="DUF202" evidence="6">
    <location>
        <begin position="23"/>
        <end position="97"/>
    </location>
</feature>
<feature type="transmembrane region" description="Helical" evidence="5">
    <location>
        <begin position="118"/>
        <end position="140"/>
    </location>
</feature>
<dbReference type="EMBL" id="SIHO01000002">
    <property type="protein sequence ID" value="TFU03354.1"/>
    <property type="molecule type" value="Genomic_DNA"/>
</dbReference>
<keyword evidence="4 5" id="KW-0472">Membrane</keyword>
<comment type="caution">
    <text evidence="7">The sequence shown here is derived from an EMBL/GenBank/DDBJ whole genome shotgun (WGS) entry which is preliminary data.</text>
</comment>
<evidence type="ECO:0000256" key="1">
    <source>
        <dbReference type="ARBA" id="ARBA00004127"/>
    </source>
</evidence>
<dbReference type="Proteomes" id="UP000297737">
    <property type="component" value="Unassembled WGS sequence"/>
</dbReference>
<evidence type="ECO:0000256" key="4">
    <source>
        <dbReference type="ARBA" id="ARBA00023136"/>
    </source>
</evidence>
<feature type="transmembrane region" description="Helical" evidence="5">
    <location>
        <begin position="73"/>
        <end position="97"/>
    </location>
</feature>
<dbReference type="AlphaFoldDB" id="A0A4Y9EP21"/>
<comment type="subcellular location">
    <subcellularLocation>
        <location evidence="1">Endomembrane system</location>
        <topology evidence="1">Multi-pass membrane protein</topology>
    </subcellularLocation>
</comment>
<feature type="transmembrane region" description="Helical" evidence="5">
    <location>
        <begin position="34"/>
        <end position="53"/>
    </location>
</feature>
<evidence type="ECO:0000256" key="3">
    <source>
        <dbReference type="ARBA" id="ARBA00022989"/>
    </source>
</evidence>
<gene>
    <name evidence="7" type="ORF">EUV02_09235</name>
</gene>
<evidence type="ECO:0000313" key="7">
    <source>
        <dbReference type="EMBL" id="TFU03354.1"/>
    </source>
</evidence>
<evidence type="ECO:0000256" key="2">
    <source>
        <dbReference type="ARBA" id="ARBA00022692"/>
    </source>
</evidence>
<evidence type="ECO:0000256" key="5">
    <source>
        <dbReference type="SAM" id="Phobius"/>
    </source>
</evidence>
<keyword evidence="8" id="KW-1185">Reference proteome</keyword>